<dbReference type="RefSeq" id="WP_138368525.1">
    <property type="nucleotide sequence ID" value="NZ_VCEJ01000010.1"/>
</dbReference>
<accession>A0A5R9KM34</accession>
<organism evidence="5 6">
    <name type="scientific">Dyadobacter luticola</name>
    <dbReference type="NCBI Taxonomy" id="1979387"/>
    <lineage>
        <taxon>Bacteria</taxon>
        <taxon>Pseudomonadati</taxon>
        <taxon>Bacteroidota</taxon>
        <taxon>Cytophagia</taxon>
        <taxon>Cytophagales</taxon>
        <taxon>Spirosomataceae</taxon>
        <taxon>Dyadobacter</taxon>
    </lineage>
</organism>
<dbReference type="EMBL" id="VCEJ01000010">
    <property type="protein sequence ID" value="TLU97291.1"/>
    <property type="molecule type" value="Genomic_DNA"/>
</dbReference>
<feature type="region of interest" description="Disordered" evidence="1">
    <location>
        <begin position="452"/>
        <end position="473"/>
    </location>
</feature>
<dbReference type="Pfam" id="PF20009">
    <property type="entry name" value="GEVED"/>
    <property type="match status" value="1"/>
</dbReference>
<comment type="caution">
    <text evidence="5">The sequence shown here is derived from an EMBL/GenBank/DDBJ whole genome shotgun (WGS) entry which is preliminary data.</text>
</comment>
<evidence type="ECO:0000313" key="5">
    <source>
        <dbReference type="EMBL" id="TLU97291.1"/>
    </source>
</evidence>
<evidence type="ECO:0000256" key="1">
    <source>
        <dbReference type="SAM" id="MobiDB-lite"/>
    </source>
</evidence>
<feature type="chain" id="PRO_5024440561" evidence="2">
    <location>
        <begin position="32"/>
        <end position="758"/>
    </location>
</feature>
<name>A0A5R9KM34_9BACT</name>
<sequence length="758" mass="81245">MKTLYFNYLVWISKRLILLLTFTSMISPSYAQQQAHGGTPNTNARVNATQGTIVISKKAVSEISPGADFSFTNNLPVSQNIILNDDPSFISMQDVGMGEDNTIWAIAAPESGLNGNIYYRRPATTEWVQAPGMGVRLDVTRIGNSVLVNEAGHLFQWTGSDFRTLNDRIDAVDVGVSAGTPIGLFVLLRNFGCHILARYTGTSELTTFPNICGTRLDVSPDGSIYVLSEQAGQIYRVEIAGTTATVTQTFAAQGFRDVTVAADGRVWAVDRDYCYYLENGAFVKDLNSSGAGEGTHLAGLSAGSDGDTPILTLNASDDAPTSARGQIVQRREDGSWMNSHKVGQSGRGNSIIVNVEPGTYNITENPGNWKLTGINAVGGSVVKNLQTNSASVSVLAGQTVHIEFVNTGYDYGDAPDSYGTLSASSGAVHQVNPALTLGSTIDIDANGVPGTAAAGDNTTGQNDEDGVSSFPTISPTGSKTFTNYTVKVSARNTTGSTANLCGWIDWNNNGTFESGEGVCTTLPTSGTEATLVWPSSTLSGPTGTSGTYARFRLTTNFLTTGGVTGLATDGEVEDYFIPFSGPLPVTLMTFEGSLKESHVALEWATAEEANADRFEIQHSTNGKNWNLIGTVLAKGESSVRENYEFQHAAIVNGQNFYRLKMIDRDETFAFSKIVRIVFDKTSAFMVYPNPATHLIRISNNELVKQVTLHSASGVKVFELKDHFHEGIDVSELSQGIYMITISHLNGTVSTQKVLIARE</sequence>
<dbReference type="InterPro" id="IPR026444">
    <property type="entry name" value="Secre_tail"/>
</dbReference>
<dbReference type="AlphaFoldDB" id="A0A5R9KM34"/>
<dbReference type="OrthoDB" id="615363at2"/>
<protein>
    <submittedName>
        <fullName evidence="5">T9SS type A sorting domain-containing protein</fullName>
    </submittedName>
</protein>
<dbReference type="Pfam" id="PF18962">
    <property type="entry name" value="Por_Secre_tail"/>
    <property type="match status" value="1"/>
</dbReference>
<gene>
    <name evidence="5" type="ORF">FEN17_26875</name>
</gene>
<keyword evidence="6" id="KW-1185">Reference proteome</keyword>
<dbReference type="InterPro" id="IPR045474">
    <property type="entry name" value="GEVED"/>
</dbReference>
<evidence type="ECO:0000259" key="4">
    <source>
        <dbReference type="Pfam" id="PF20009"/>
    </source>
</evidence>
<evidence type="ECO:0000313" key="6">
    <source>
        <dbReference type="Proteomes" id="UP000306402"/>
    </source>
</evidence>
<evidence type="ECO:0000259" key="3">
    <source>
        <dbReference type="Pfam" id="PF18962"/>
    </source>
</evidence>
<proteinExistence type="predicted"/>
<reference evidence="5 6" key="1">
    <citation type="submission" date="2019-05" db="EMBL/GenBank/DDBJ databases">
        <authorList>
            <person name="Qu J.-H."/>
        </authorList>
    </citation>
    <scope>NUCLEOTIDE SEQUENCE [LARGE SCALE GENOMIC DNA]</scope>
    <source>
        <strain evidence="5 6">T17</strain>
    </source>
</reference>
<dbReference type="Proteomes" id="UP000306402">
    <property type="component" value="Unassembled WGS sequence"/>
</dbReference>
<evidence type="ECO:0000256" key="2">
    <source>
        <dbReference type="SAM" id="SignalP"/>
    </source>
</evidence>
<keyword evidence="2" id="KW-0732">Signal</keyword>
<dbReference type="SUPFAM" id="SSF63829">
    <property type="entry name" value="Calcium-dependent phosphotriesterase"/>
    <property type="match status" value="1"/>
</dbReference>
<feature type="domain" description="Secretion system C-terminal sorting" evidence="3">
    <location>
        <begin position="686"/>
        <end position="755"/>
    </location>
</feature>
<feature type="domain" description="GEVED" evidence="4">
    <location>
        <begin position="500"/>
        <end position="577"/>
    </location>
</feature>
<feature type="signal peptide" evidence="2">
    <location>
        <begin position="1"/>
        <end position="31"/>
    </location>
</feature>
<dbReference type="NCBIfam" id="TIGR04183">
    <property type="entry name" value="Por_Secre_tail"/>
    <property type="match status" value="1"/>
</dbReference>